<evidence type="ECO:0000313" key="2">
    <source>
        <dbReference type="EMBL" id="SCG60713.1"/>
    </source>
</evidence>
<dbReference type="InterPro" id="IPR001387">
    <property type="entry name" value="Cro/C1-type_HTH"/>
</dbReference>
<dbReference type="AlphaFoldDB" id="A0A1C5IRE6"/>
<gene>
    <name evidence="2" type="ORF">GA0074704_3712</name>
</gene>
<dbReference type="SUPFAM" id="SSF47413">
    <property type="entry name" value="lambda repressor-like DNA-binding domains"/>
    <property type="match status" value="1"/>
</dbReference>
<dbReference type="CDD" id="cd00093">
    <property type="entry name" value="HTH_XRE"/>
    <property type="match status" value="1"/>
</dbReference>
<dbReference type="GO" id="GO:0003677">
    <property type="term" value="F:DNA binding"/>
    <property type="evidence" value="ECO:0007669"/>
    <property type="project" value="InterPro"/>
</dbReference>
<proteinExistence type="predicted"/>
<feature type="domain" description="HTH cro/C1-type" evidence="1">
    <location>
        <begin position="8"/>
        <end position="44"/>
    </location>
</feature>
<dbReference type="SMART" id="SM00530">
    <property type="entry name" value="HTH_XRE"/>
    <property type="match status" value="1"/>
</dbReference>
<dbReference type="Pfam" id="PF13560">
    <property type="entry name" value="HTH_31"/>
    <property type="match status" value="1"/>
</dbReference>
<dbReference type="Proteomes" id="UP000198210">
    <property type="component" value="Chromosome I"/>
</dbReference>
<dbReference type="InterPro" id="IPR010982">
    <property type="entry name" value="Lambda_DNA-bd_dom_sf"/>
</dbReference>
<protein>
    <submittedName>
        <fullName evidence="2">Helix-turn-helix domain-containing protein</fullName>
    </submittedName>
</protein>
<dbReference type="Gene3D" id="1.10.260.40">
    <property type="entry name" value="lambda repressor-like DNA-binding domains"/>
    <property type="match status" value="1"/>
</dbReference>
<evidence type="ECO:0000313" key="3">
    <source>
        <dbReference type="Proteomes" id="UP000198210"/>
    </source>
</evidence>
<organism evidence="2 3">
    <name type="scientific">Micromonospora siamensis</name>
    <dbReference type="NCBI Taxonomy" id="299152"/>
    <lineage>
        <taxon>Bacteria</taxon>
        <taxon>Bacillati</taxon>
        <taxon>Actinomycetota</taxon>
        <taxon>Actinomycetes</taxon>
        <taxon>Micromonosporales</taxon>
        <taxon>Micromonosporaceae</taxon>
        <taxon>Micromonospora</taxon>
    </lineage>
</organism>
<dbReference type="EMBL" id="LT607751">
    <property type="protein sequence ID" value="SCG60713.1"/>
    <property type="molecule type" value="Genomic_DNA"/>
</dbReference>
<dbReference type="PROSITE" id="PS50943">
    <property type="entry name" value="HTH_CROC1"/>
    <property type="match status" value="1"/>
</dbReference>
<evidence type="ECO:0000259" key="1">
    <source>
        <dbReference type="PROSITE" id="PS50943"/>
    </source>
</evidence>
<accession>A0A1C5IRE6</accession>
<reference evidence="2 3" key="1">
    <citation type="submission" date="2016-06" db="EMBL/GenBank/DDBJ databases">
        <authorList>
            <person name="Kjaerup R.B."/>
            <person name="Dalgaard T.S."/>
            <person name="Juul-Madsen H.R."/>
        </authorList>
    </citation>
    <scope>NUCLEOTIDE SEQUENCE [LARGE SCALE GENOMIC DNA]</scope>
    <source>
        <strain evidence="2 3">DSM 45097</strain>
    </source>
</reference>
<sequence>MDDFGTELRRRREAAGLSLTDLAQRVRYSKSHLSKVESGAKRPSDALARGCDVALAAGGALTRLVSGRPGRRVSSPPGVKAWAVAMDGVGPADAAAFDPSSVSAFALAGLTGAERVRSGDRTGEALAALPLLRSWFAELRRLGQTSRPAALGPMLVSTTAFLRDLAQDSRAPARQQAFRLAARVAEYTGWMAQERGNGAAALWWTDHAVELGVAGGNDELRAYALVRRAELCLYQDDALGAAQLAQEARAARCGRRTRGLAAQREAQAYALTGDEAGCRRALAEAADLLTDLPADDDEPQLGSTTAPDPMRFATAWCLHDLGHLDESAEILHAELERLPATAQRARARYASRLALSLAGLRQLDRAAEVVGPALDVVRSVDSATARYDLGQLNRVVRRWRDDATVRQLMPRLTAALRVTPASPTELAS</sequence>
<keyword evidence="3" id="KW-1185">Reference proteome</keyword>
<name>A0A1C5IRE6_9ACTN</name>
<dbReference type="RefSeq" id="WP_172880627.1">
    <property type="nucleotide sequence ID" value="NZ_JBHLYF010000023.1"/>
</dbReference>